<sequence length="162" mass="16728">MLVMLLLQPGTSQALHCHGDIQAGEERHEALSVDSAVDVKLSTSSAMTAAAQDKTPCDPAEMPKWAKDACDKSKTLWCGRRCARALAAGPPPGAVPTEAPPVLARPAQDFEAGGRGLGSAALCRIGRTLPSITAPASDPAKEVHPPWLPASGAPRAERAAPP</sequence>
<evidence type="ECO:0000256" key="1">
    <source>
        <dbReference type="SAM" id="MobiDB-lite"/>
    </source>
</evidence>
<proteinExistence type="predicted"/>
<name>A0ABN9PNM1_9DINO</name>
<dbReference type="EMBL" id="CAUYUJ010001189">
    <property type="protein sequence ID" value="CAK0794676.1"/>
    <property type="molecule type" value="Genomic_DNA"/>
</dbReference>
<accession>A0ABN9PNM1</accession>
<organism evidence="2 3">
    <name type="scientific">Prorocentrum cordatum</name>
    <dbReference type="NCBI Taxonomy" id="2364126"/>
    <lineage>
        <taxon>Eukaryota</taxon>
        <taxon>Sar</taxon>
        <taxon>Alveolata</taxon>
        <taxon>Dinophyceae</taxon>
        <taxon>Prorocentrales</taxon>
        <taxon>Prorocentraceae</taxon>
        <taxon>Prorocentrum</taxon>
    </lineage>
</organism>
<reference evidence="2" key="1">
    <citation type="submission" date="2023-10" db="EMBL/GenBank/DDBJ databases">
        <authorList>
            <person name="Chen Y."/>
            <person name="Shah S."/>
            <person name="Dougan E. K."/>
            <person name="Thang M."/>
            <person name="Chan C."/>
        </authorList>
    </citation>
    <scope>NUCLEOTIDE SEQUENCE [LARGE SCALE GENOMIC DNA]</scope>
</reference>
<keyword evidence="3" id="KW-1185">Reference proteome</keyword>
<gene>
    <name evidence="2" type="ORF">PCOR1329_LOCUS4585</name>
</gene>
<feature type="region of interest" description="Disordered" evidence="1">
    <location>
        <begin position="131"/>
        <end position="162"/>
    </location>
</feature>
<evidence type="ECO:0000313" key="3">
    <source>
        <dbReference type="Proteomes" id="UP001189429"/>
    </source>
</evidence>
<protein>
    <submittedName>
        <fullName evidence="2">Uncharacterized protein</fullName>
    </submittedName>
</protein>
<feature type="non-terminal residue" evidence="2">
    <location>
        <position position="162"/>
    </location>
</feature>
<dbReference type="Proteomes" id="UP001189429">
    <property type="component" value="Unassembled WGS sequence"/>
</dbReference>
<comment type="caution">
    <text evidence="2">The sequence shown here is derived from an EMBL/GenBank/DDBJ whole genome shotgun (WGS) entry which is preliminary data.</text>
</comment>
<evidence type="ECO:0000313" key="2">
    <source>
        <dbReference type="EMBL" id="CAK0794676.1"/>
    </source>
</evidence>